<proteinExistence type="predicted"/>
<keyword evidence="2" id="KW-0732">Signal</keyword>
<dbReference type="RefSeq" id="XP_032815425.1">
    <property type="nucleotide sequence ID" value="XM_032959534.1"/>
</dbReference>
<evidence type="ECO:0000313" key="5">
    <source>
        <dbReference type="RefSeq" id="XP_032815425.1"/>
    </source>
</evidence>
<accession>A0AAJ7TCQ2</accession>
<evidence type="ECO:0000256" key="2">
    <source>
        <dbReference type="SAM" id="SignalP"/>
    </source>
</evidence>
<evidence type="ECO:0000313" key="4">
    <source>
        <dbReference type="RefSeq" id="XP_032815423.1"/>
    </source>
</evidence>
<name>A0AAJ7TCQ2_PETMA</name>
<organism evidence="3 5">
    <name type="scientific">Petromyzon marinus</name>
    <name type="common">Sea lamprey</name>
    <dbReference type="NCBI Taxonomy" id="7757"/>
    <lineage>
        <taxon>Eukaryota</taxon>
        <taxon>Metazoa</taxon>
        <taxon>Chordata</taxon>
        <taxon>Craniata</taxon>
        <taxon>Vertebrata</taxon>
        <taxon>Cyclostomata</taxon>
        <taxon>Hyperoartia</taxon>
        <taxon>Petromyzontiformes</taxon>
        <taxon>Petromyzontidae</taxon>
        <taxon>Petromyzon</taxon>
    </lineage>
</organism>
<evidence type="ECO:0000313" key="3">
    <source>
        <dbReference type="Proteomes" id="UP001318040"/>
    </source>
</evidence>
<gene>
    <name evidence="4 5" type="primary">LOC116945226</name>
</gene>
<dbReference type="RefSeq" id="XP_032815423.1">
    <property type="nucleotide sequence ID" value="XM_032959532.1"/>
</dbReference>
<feature type="chain" id="PRO_5044709331" evidence="2">
    <location>
        <begin position="24"/>
        <end position="309"/>
    </location>
</feature>
<feature type="signal peptide" evidence="2">
    <location>
        <begin position="1"/>
        <end position="23"/>
    </location>
</feature>
<dbReference type="Proteomes" id="UP001318040">
    <property type="component" value="Chromosome 23"/>
</dbReference>
<protein>
    <submittedName>
        <fullName evidence="4 5">Uncharacterized protein LOC116945226</fullName>
    </submittedName>
</protein>
<dbReference type="KEGG" id="pmrn:116945226"/>
<evidence type="ECO:0000256" key="1">
    <source>
        <dbReference type="SAM" id="MobiDB-lite"/>
    </source>
</evidence>
<sequence length="309" mass="32519">MMLFSRSCRAVALLLLCVPWAVSHISGDGDNDAGSGSGLEVLPSVWLQSQAVAPPPPRPLITPRRSLNHDGPTTTPATTPKATTSTTTTSSTITTTGHASRHQRTDKSASVVPPGREDHRSEPTLITDSAEVFGSGSGSGSDRCGISFAIEAVGPARPVADECRPATRQEVDRVRRVVSEYGRVLSSVRDTVLAEAGEHGSFAGALRASLSALRGEHGELQRGVVRVEAAFEGGAGDTLKERDAVGKAAARMRVSLAEMSDSLLKATRLHASLEGALRGLHDSTRDHGERLARLQGARMHGVWADRGAS</sequence>
<keyword evidence="3" id="KW-1185">Reference proteome</keyword>
<dbReference type="AlphaFoldDB" id="A0AAJ7TCQ2"/>
<feature type="region of interest" description="Disordered" evidence="1">
    <location>
        <begin position="50"/>
        <end position="139"/>
    </location>
</feature>
<feature type="compositionally biased region" description="Low complexity" evidence="1">
    <location>
        <begin position="72"/>
        <end position="96"/>
    </location>
</feature>
<reference evidence="4 5" key="1">
    <citation type="submission" date="2025-04" db="UniProtKB">
        <authorList>
            <consortium name="RefSeq"/>
        </authorList>
    </citation>
    <scope>IDENTIFICATION</scope>
    <source>
        <tissue evidence="4 5">Sperm</tissue>
    </source>
</reference>